<dbReference type="InParanoid" id="B4N9F1"/>
<evidence type="ECO:0000313" key="9">
    <source>
        <dbReference type="EMBL" id="EDW80584.2"/>
    </source>
</evidence>
<keyword evidence="4 8" id="KW-1133">Transmembrane helix</keyword>
<evidence type="ECO:0000256" key="2">
    <source>
        <dbReference type="ARBA" id="ARBA00022475"/>
    </source>
</evidence>
<feature type="transmembrane region" description="Helical" evidence="8">
    <location>
        <begin position="178"/>
        <end position="202"/>
    </location>
</feature>
<dbReference type="InterPro" id="IPR013604">
    <property type="entry name" value="7TM_chemorcpt"/>
</dbReference>
<dbReference type="GO" id="GO:0033041">
    <property type="term" value="F:sweet taste receptor activity"/>
    <property type="evidence" value="ECO:0007669"/>
    <property type="project" value="TreeGrafter"/>
</dbReference>
<dbReference type="FunCoup" id="B4N9F1">
    <property type="interactions" value="5"/>
</dbReference>
<protein>
    <recommendedName>
        <fullName evidence="8">Gustatory receptor</fullName>
    </recommendedName>
</protein>
<evidence type="ECO:0000256" key="6">
    <source>
        <dbReference type="ARBA" id="ARBA00023170"/>
    </source>
</evidence>
<feature type="non-terminal residue" evidence="9">
    <location>
        <position position="407"/>
    </location>
</feature>
<evidence type="ECO:0000256" key="7">
    <source>
        <dbReference type="ARBA" id="ARBA00023224"/>
    </source>
</evidence>
<evidence type="ECO:0000256" key="5">
    <source>
        <dbReference type="ARBA" id="ARBA00023136"/>
    </source>
</evidence>
<keyword evidence="7 8" id="KW-0807">Transducer</keyword>
<evidence type="ECO:0000256" key="1">
    <source>
        <dbReference type="ARBA" id="ARBA00004651"/>
    </source>
</evidence>
<comment type="function">
    <text evidence="8">Gustatory receptor which mediates acceptance or avoidance behavior, depending on its substrates.</text>
</comment>
<organism evidence="9 10">
    <name type="scientific">Drosophila willistoni</name>
    <name type="common">Fruit fly</name>
    <dbReference type="NCBI Taxonomy" id="7260"/>
    <lineage>
        <taxon>Eukaryota</taxon>
        <taxon>Metazoa</taxon>
        <taxon>Ecdysozoa</taxon>
        <taxon>Arthropoda</taxon>
        <taxon>Hexapoda</taxon>
        <taxon>Insecta</taxon>
        <taxon>Pterygota</taxon>
        <taxon>Neoptera</taxon>
        <taxon>Endopterygota</taxon>
        <taxon>Diptera</taxon>
        <taxon>Brachycera</taxon>
        <taxon>Muscomorpha</taxon>
        <taxon>Ephydroidea</taxon>
        <taxon>Drosophilidae</taxon>
        <taxon>Drosophila</taxon>
        <taxon>Sophophora</taxon>
    </lineage>
</organism>
<dbReference type="GO" id="GO:0030425">
    <property type="term" value="C:dendrite"/>
    <property type="evidence" value="ECO:0007669"/>
    <property type="project" value="TreeGrafter"/>
</dbReference>
<proteinExistence type="inferred from homology"/>
<keyword evidence="5 8" id="KW-0472">Membrane</keyword>
<dbReference type="Pfam" id="PF08395">
    <property type="entry name" value="7tm_7"/>
    <property type="match status" value="1"/>
</dbReference>
<dbReference type="HOGENOM" id="CLU_720168_0_0_1"/>
<dbReference type="GO" id="GO:0030424">
    <property type="term" value="C:axon"/>
    <property type="evidence" value="ECO:0007669"/>
    <property type="project" value="TreeGrafter"/>
</dbReference>
<dbReference type="GO" id="GO:0043025">
    <property type="term" value="C:neuronal cell body"/>
    <property type="evidence" value="ECO:0007669"/>
    <property type="project" value="TreeGrafter"/>
</dbReference>
<feature type="transmembrane region" description="Helical" evidence="8">
    <location>
        <begin position="90"/>
        <end position="114"/>
    </location>
</feature>
<keyword evidence="10" id="KW-1185">Reference proteome</keyword>
<feature type="transmembrane region" description="Helical" evidence="8">
    <location>
        <begin position="18"/>
        <end position="40"/>
    </location>
</feature>
<keyword evidence="2 8" id="KW-1003">Cell membrane</keyword>
<sequence>MSFLTDILRRRKKGDDHFVFLLTVTLVVLLSVFGLFPITYSPRSRERFQFSIKHLIYCMLVTILFASVYVRQMYQDYIHNQLNLQDATKLYSYMNVIVTVVNYITQMVMGRQVARMMRRVPLFSTLRVFKIDRKIIWRSVGTSLIKVIAFPLILEITLVIQQRHYEPELNWMWSLYKLYPMIISNLLNNCYYGAMIIVKAILQALNARLKNQLKEVNYMQREDQIKLTTPYYRMQKFCSLADEMDIMAEQYMIVYTHSNNYLKPQALSMILSLICHLLGMTVGFFMQYYNLADTFISGKVYDGFGALINLVFLGISLAEIVMLAHLCNDILEETSKTGRILQNIDYLHADCRYKQAIFTFSLMILNMKFRIKPLGLFELDMSLIMNVFSSMSGFLIILVQGDLWQRA</sequence>
<dbReference type="eggNOG" id="ENOG502TD1C">
    <property type="taxonomic scope" value="Eukaryota"/>
</dbReference>
<feature type="transmembrane region" description="Helical" evidence="8">
    <location>
        <begin position="52"/>
        <end position="70"/>
    </location>
</feature>
<dbReference type="PANTHER" id="PTHR21143:SF131">
    <property type="entry name" value="GUSTATORY AND ODORANT RECEPTOR 63A-RELATED"/>
    <property type="match status" value="1"/>
</dbReference>
<dbReference type="AlphaFoldDB" id="B4N9F1"/>
<feature type="transmembrane region" description="Helical" evidence="8">
    <location>
        <begin position="266"/>
        <end position="286"/>
    </location>
</feature>
<name>B4N9F1_DROWI</name>
<dbReference type="PANTHER" id="PTHR21143">
    <property type="entry name" value="INVERTEBRATE GUSTATORY RECEPTOR"/>
    <property type="match status" value="1"/>
</dbReference>
<accession>B4N9F1</accession>
<feature type="transmembrane region" description="Helical" evidence="8">
    <location>
        <begin position="306"/>
        <end position="331"/>
    </location>
</feature>
<reference evidence="9 10" key="1">
    <citation type="journal article" date="2007" name="Nature">
        <title>Evolution of genes and genomes on the Drosophila phylogeny.</title>
        <authorList>
            <consortium name="Drosophila 12 Genomes Consortium"/>
            <person name="Clark A.G."/>
            <person name="Eisen M.B."/>
            <person name="Smith D.R."/>
            <person name="Bergman C.M."/>
            <person name="Oliver B."/>
            <person name="Markow T.A."/>
            <person name="Kaufman T.C."/>
            <person name="Kellis M."/>
            <person name="Gelbart W."/>
            <person name="Iyer V.N."/>
            <person name="Pollard D.A."/>
            <person name="Sackton T.B."/>
            <person name="Larracuente A.M."/>
            <person name="Singh N.D."/>
            <person name="Abad J.P."/>
            <person name="Abt D.N."/>
            <person name="Adryan B."/>
            <person name="Aguade M."/>
            <person name="Akashi H."/>
            <person name="Anderson W.W."/>
            <person name="Aquadro C.F."/>
            <person name="Ardell D.H."/>
            <person name="Arguello R."/>
            <person name="Artieri C.G."/>
            <person name="Barbash D.A."/>
            <person name="Barker D."/>
            <person name="Barsanti P."/>
            <person name="Batterham P."/>
            <person name="Batzoglou S."/>
            <person name="Begun D."/>
            <person name="Bhutkar A."/>
            <person name="Blanco E."/>
            <person name="Bosak S.A."/>
            <person name="Bradley R.K."/>
            <person name="Brand A.D."/>
            <person name="Brent M.R."/>
            <person name="Brooks A.N."/>
            <person name="Brown R.H."/>
            <person name="Butlin R.K."/>
            <person name="Caggese C."/>
            <person name="Calvi B.R."/>
            <person name="Bernardo de Carvalho A."/>
            <person name="Caspi A."/>
            <person name="Castrezana S."/>
            <person name="Celniker S.E."/>
            <person name="Chang J.L."/>
            <person name="Chapple C."/>
            <person name="Chatterji S."/>
            <person name="Chinwalla A."/>
            <person name="Civetta A."/>
            <person name="Clifton S.W."/>
            <person name="Comeron J.M."/>
            <person name="Costello J.C."/>
            <person name="Coyne J.A."/>
            <person name="Daub J."/>
            <person name="David R.G."/>
            <person name="Delcher A.L."/>
            <person name="Delehaunty K."/>
            <person name="Do C.B."/>
            <person name="Ebling H."/>
            <person name="Edwards K."/>
            <person name="Eickbush T."/>
            <person name="Evans J.D."/>
            <person name="Filipski A."/>
            <person name="Findeiss S."/>
            <person name="Freyhult E."/>
            <person name="Fulton L."/>
            <person name="Fulton R."/>
            <person name="Garcia A.C."/>
            <person name="Gardiner A."/>
            <person name="Garfield D.A."/>
            <person name="Garvin B.E."/>
            <person name="Gibson G."/>
            <person name="Gilbert D."/>
            <person name="Gnerre S."/>
            <person name="Godfrey J."/>
            <person name="Good R."/>
            <person name="Gotea V."/>
            <person name="Gravely B."/>
            <person name="Greenberg A.J."/>
            <person name="Griffiths-Jones S."/>
            <person name="Gross S."/>
            <person name="Guigo R."/>
            <person name="Gustafson E.A."/>
            <person name="Haerty W."/>
            <person name="Hahn M.W."/>
            <person name="Halligan D.L."/>
            <person name="Halpern A.L."/>
            <person name="Halter G.M."/>
            <person name="Han M.V."/>
            <person name="Heger A."/>
            <person name="Hillier L."/>
            <person name="Hinrichs A.S."/>
            <person name="Holmes I."/>
            <person name="Hoskins R.A."/>
            <person name="Hubisz M.J."/>
            <person name="Hultmark D."/>
            <person name="Huntley M.A."/>
            <person name="Jaffe D.B."/>
            <person name="Jagadeeshan S."/>
            <person name="Jeck W.R."/>
            <person name="Johnson J."/>
            <person name="Jones C.D."/>
            <person name="Jordan W.C."/>
            <person name="Karpen G.H."/>
            <person name="Kataoka E."/>
            <person name="Keightley P.D."/>
            <person name="Kheradpour P."/>
            <person name="Kirkness E.F."/>
            <person name="Koerich L.B."/>
            <person name="Kristiansen K."/>
            <person name="Kudrna D."/>
            <person name="Kulathinal R.J."/>
            <person name="Kumar S."/>
            <person name="Kwok R."/>
            <person name="Lander E."/>
            <person name="Langley C.H."/>
            <person name="Lapoint R."/>
            <person name="Lazzaro B.P."/>
            <person name="Lee S.J."/>
            <person name="Levesque L."/>
            <person name="Li R."/>
            <person name="Lin C.F."/>
            <person name="Lin M.F."/>
            <person name="Lindblad-Toh K."/>
            <person name="Llopart A."/>
            <person name="Long M."/>
            <person name="Low L."/>
            <person name="Lozovsky E."/>
            <person name="Lu J."/>
            <person name="Luo M."/>
            <person name="Machado C.A."/>
            <person name="Makalowski W."/>
            <person name="Marzo M."/>
            <person name="Matsuda M."/>
            <person name="Matzkin L."/>
            <person name="McAllister B."/>
            <person name="McBride C.S."/>
            <person name="McKernan B."/>
            <person name="McKernan K."/>
            <person name="Mendez-Lago M."/>
            <person name="Minx P."/>
            <person name="Mollenhauer M.U."/>
            <person name="Montooth K."/>
            <person name="Mount S.M."/>
            <person name="Mu X."/>
            <person name="Myers E."/>
            <person name="Negre B."/>
            <person name="Newfeld S."/>
            <person name="Nielsen R."/>
            <person name="Noor M.A."/>
            <person name="O'Grady P."/>
            <person name="Pachter L."/>
            <person name="Papaceit M."/>
            <person name="Parisi M.J."/>
            <person name="Parisi M."/>
            <person name="Parts L."/>
            <person name="Pedersen J.S."/>
            <person name="Pesole G."/>
            <person name="Phillippy A.M."/>
            <person name="Ponting C.P."/>
            <person name="Pop M."/>
            <person name="Porcelli D."/>
            <person name="Powell J.R."/>
            <person name="Prohaska S."/>
            <person name="Pruitt K."/>
            <person name="Puig M."/>
            <person name="Quesneville H."/>
            <person name="Ram K.R."/>
            <person name="Rand D."/>
            <person name="Rasmussen M.D."/>
            <person name="Reed L.K."/>
            <person name="Reenan R."/>
            <person name="Reily A."/>
            <person name="Remington K.A."/>
            <person name="Rieger T.T."/>
            <person name="Ritchie M.G."/>
            <person name="Robin C."/>
            <person name="Rogers Y.H."/>
            <person name="Rohde C."/>
            <person name="Rozas J."/>
            <person name="Rubenfield M.J."/>
            <person name="Ruiz A."/>
            <person name="Russo S."/>
            <person name="Salzberg S.L."/>
            <person name="Sanchez-Gracia A."/>
            <person name="Saranga D.J."/>
            <person name="Sato H."/>
            <person name="Schaeffer S.W."/>
            <person name="Schatz M.C."/>
            <person name="Schlenke T."/>
            <person name="Schwartz R."/>
            <person name="Segarra C."/>
            <person name="Singh R.S."/>
            <person name="Sirot L."/>
            <person name="Sirota M."/>
            <person name="Sisneros N.B."/>
            <person name="Smith C.D."/>
            <person name="Smith T.F."/>
            <person name="Spieth J."/>
            <person name="Stage D.E."/>
            <person name="Stark A."/>
            <person name="Stephan W."/>
            <person name="Strausberg R.L."/>
            <person name="Strempel S."/>
            <person name="Sturgill D."/>
            <person name="Sutton G."/>
            <person name="Sutton G.G."/>
            <person name="Tao W."/>
            <person name="Teichmann S."/>
            <person name="Tobari Y.N."/>
            <person name="Tomimura Y."/>
            <person name="Tsolas J.M."/>
            <person name="Valente V.L."/>
            <person name="Venter E."/>
            <person name="Venter J.C."/>
            <person name="Vicario S."/>
            <person name="Vieira F.G."/>
            <person name="Vilella A.J."/>
            <person name="Villasante A."/>
            <person name="Walenz B."/>
            <person name="Wang J."/>
            <person name="Wasserman M."/>
            <person name="Watts T."/>
            <person name="Wilson D."/>
            <person name="Wilson R.K."/>
            <person name="Wing R.A."/>
            <person name="Wolfner M.F."/>
            <person name="Wong A."/>
            <person name="Wong G.K."/>
            <person name="Wu C.I."/>
            <person name="Wu G."/>
            <person name="Yamamoto D."/>
            <person name="Yang H.P."/>
            <person name="Yang S.P."/>
            <person name="Yorke J.A."/>
            <person name="Yoshida K."/>
            <person name="Zdobnov E."/>
            <person name="Zhang P."/>
            <person name="Zhang Y."/>
            <person name="Zimin A.V."/>
            <person name="Baldwin J."/>
            <person name="Abdouelleil A."/>
            <person name="Abdulkadir J."/>
            <person name="Abebe A."/>
            <person name="Abera B."/>
            <person name="Abreu J."/>
            <person name="Acer S.C."/>
            <person name="Aftuck L."/>
            <person name="Alexander A."/>
            <person name="An P."/>
            <person name="Anderson E."/>
            <person name="Anderson S."/>
            <person name="Arachi H."/>
            <person name="Azer M."/>
            <person name="Bachantsang P."/>
            <person name="Barry A."/>
            <person name="Bayul T."/>
            <person name="Berlin A."/>
            <person name="Bessette D."/>
            <person name="Bloom T."/>
            <person name="Blye J."/>
            <person name="Boguslavskiy L."/>
            <person name="Bonnet C."/>
            <person name="Boukhgalter B."/>
            <person name="Bourzgui I."/>
            <person name="Brown A."/>
            <person name="Cahill P."/>
            <person name="Channer S."/>
            <person name="Cheshatsang Y."/>
            <person name="Chuda L."/>
            <person name="Citroen M."/>
            <person name="Collymore A."/>
            <person name="Cooke P."/>
            <person name="Costello M."/>
            <person name="D'Aco K."/>
            <person name="Daza R."/>
            <person name="De Haan G."/>
            <person name="DeGray S."/>
            <person name="DeMaso C."/>
            <person name="Dhargay N."/>
            <person name="Dooley K."/>
            <person name="Dooley E."/>
            <person name="Doricent M."/>
            <person name="Dorje P."/>
            <person name="Dorjee K."/>
            <person name="Dupes A."/>
            <person name="Elong R."/>
            <person name="Falk J."/>
            <person name="Farina A."/>
            <person name="Faro S."/>
            <person name="Ferguson D."/>
            <person name="Fisher S."/>
            <person name="Foley C.D."/>
            <person name="Franke A."/>
            <person name="Friedrich D."/>
            <person name="Gadbois L."/>
            <person name="Gearin G."/>
            <person name="Gearin C.R."/>
            <person name="Giannoukos G."/>
            <person name="Goode T."/>
            <person name="Graham J."/>
            <person name="Grandbois E."/>
            <person name="Grewal S."/>
            <person name="Gyaltsen K."/>
            <person name="Hafez N."/>
            <person name="Hagos B."/>
            <person name="Hall J."/>
            <person name="Henson C."/>
            <person name="Hollinger A."/>
            <person name="Honan T."/>
            <person name="Huard M.D."/>
            <person name="Hughes L."/>
            <person name="Hurhula B."/>
            <person name="Husby M.E."/>
            <person name="Kamat A."/>
            <person name="Kanga B."/>
            <person name="Kashin S."/>
            <person name="Khazanovich D."/>
            <person name="Kisner P."/>
            <person name="Lance K."/>
            <person name="Lara M."/>
            <person name="Lee W."/>
            <person name="Lennon N."/>
            <person name="Letendre F."/>
            <person name="LeVine R."/>
            <person name="Lipovsky A."/>
            <person name="Liu X."/>
            <person name="Liu J."/>
            <person name="Liu S."/>
            <person name="Lokyitsang T."/>
            <person name="Lokyitsang Y."/>
            <person name="Lubonja R."/>
            <person name="Lui A."/>
            <person name="MacDonald P."/>
            <person name="Magnisalis V."/>
            <person name="Maru K."/>
            <person name="Matthews C."/>
            <person name="McCusker W."/>
            <person name="McDonough S."/>
            <person name="Mehta T."/>
            <person name="Meldrim J."/>
            <person name="Meneus L."/>
            <person name="Mihai O."/>
            <person name="Mihalev A."/>
            <person name="Mihova T."/>
            <person name="Mittelman R."/>
            <person name="Mlenga V."/>
            <person name="Montmayeur A."/>
            <person name="Mulrain L."/>
            <person name="Navidi A."/>
            <person name="Naylor J."/>
            <person name="Negash T."/>
            <person name="Nguyen T."/>
            <person name="Nguyen N."/>
            <person name="Nicol R."/>
            <person name="Norbu C."/>
            <person name="Norbu N."/>
            <person name="Novod N."/>
            <person name="O'Neill B."/>
            <person name="Osman S."/>
            <person name="Markiewicz E."/>
            <person name="Oyono O.L."/>
            <person name="Patti C."/>
            <person name="Phunkhang P."/>
            <person name="Pierre F."/>
            <person name="Priest M."/>
            <person name="Raghuraman S."/>
            <person name="Rege F."/>
            <person name="Reyes R."/>
            <person name="Rise C."/>
            <person name="Rogov P."/>
            <person name="Ross K."/>
            <person name="Ryan E."/>
            <person name="Settipalli S."/>
            <person name="Shea T."/>
            <person name="Sherpa N."/>
            <person name="Shi L."/>
            <person name="Shih D."/>
            <person name="Sparrow T."/>
            <person name="Spaulding J."/>
            <person name="Stalker J."/>
            <person name="Stange-Thomann N."/>
            <person name="Stavropoulos S."/>
            <person name="Stone C."/>
            <person name="Strader C."/>
            <person name="Tesfaye S."/>
            <person name="Thomson T."/>
            <person name="Thoulutsang Y."/>
            <person name="Thoulutsang D."/>
            <person name="Topham K."/>
            <person name="Topping I."/>
            <person name="Tsamla T."/>
            <person name="Vassiliev H."/>
            <person name="Vo A."/>
            <person name="Wangchuk T."/>
            <person name="Wangdi T."/>
            <person name="Weiand M."/>
            <person name="Wilkinson J."/>
            <person name="Wilson A."/>
            <person name="Yadav S."/>
            <person name="Young G."/>
            <person name="Yu Q."/>
            <person name="Zembek L."/>
            <person name="Zhong D."/>
            <person name="Zimmer A."/>
            <person name="Zwirko Z."/>
            <person name="Jaffe D.B."/>
            <person name="Alvarez P."/>
            <person name="Brockman W."/>
            <person name="Butler J."/>
            <person name="Chin C."/>
            <person name="Gnerre S."/>
            <person name="Grabherr M."/>
            <person name="Kleber M."/>
            <person name="Mauceli E."/>
            <person name="MacCallum I."/>
        </authorList>
    </citation>
    <scope>NUCLEOTIDE SEQUENCE [LARGE SCALE GENOMIC DNA]</scope>
    <source>
        <strain evidence="10">Tucson 14030-0811.24</strain>
    </source>
</reference>
<feature type="transmembrane region" description="Helical" evidence="8">
    <location>
        <begin position="135"/>
        <end position="158"/>
    </location>
</feature>
<dbReference type="GO" id="GO:0005886">
    <property type="term" value="C:plasma membrane"/>
    <property type="evidence" value="ECO:0007669"/>
    <property type="project" value="UniProtKB-SubCell"/>
</dbReference>
<evidence type="ECO:0000256" key="8">
    <source>
        <dbReference type="RuleBase" id="RU363108"/>
    </source>
</evidence>
<evidence type="ECO:0000256" key="3">
    <source>
        <dbReference type="ARBA" id="ARBA00022692"/>
    </source>
</evidence>
<dbReference type="GO" id="GO:0007165">
    <property type="term" value="P:signal transduction"/>
    <property type="evidence" value="ECO:0007669"/>
    <property type="project" value="UniProtKB-KW"/>
</dbReference>
<gene>
    <name evidence="9" type="primary">Dwil\GK19193</name>
    <name evidence="9" type="ORF">Dwil_GK19193</name>
</gene>
<dbReference type="EMBL" id="CH964232">
    <property type="protein sequence ID" value="EDW80584.2"/>
    <property type="molecule type" value="Genomic_DNA"/>
</dbReference>
<feature type="transmembrane region" description="Helical" evidence="8">
    <location>
        <begin position="383"/>
        <end position="404"/>
    </location>
</feature>
<keyword evidence="3 8" id="KW-0812">Transmembrane</keyword>
<comment type="similarity">
    <text evidence="8">Belongs to the insect chemoreceptor superfamily. Gustatory receptor (GR) family.</text>
</comment>
<evidence type="ECO:0000256" key="4">
    <source>
        <dbReference type="ARBA" id="ARBA00022989"/>
    </source>
</evidence>
<comment type="subcellular location">
    <subcellularLocation>
        <location evidence="1 8">Cell membrane</location>
        <topology evidence="1 8">Multi-pass membrane protein</topology>
    </subcellularLocation>
</comment>
<dbReference type="Proteomes" id="UP000007798">
    <property type="component" value="Unassembled WGS sequence"/>
</dbReference>
<keyword evidence="6 8" id="KW-0675">Receptor</keyword>
<evidence type="ECO:0000313" key="10">
    <source>
        <dbReference type="Proteomes" id="UP000007798"/>
    </source>
</evidence>
<dbReference type="OrthoDB" id="6366728at2759"/>
<comment type="caution">
    <text evidence="8">Lacks conserved residue(s) required for the propagation of feature annotation.</text>
</comment>